<dbReference type="EMBL" id="ABCS01000068">
    <property type="protein sequence ID" value="EDM76293.1"/>
    <property type="molecule type" value="Genomic_DNA"/>
</dbReference>
<comment type="caution">
    <text evidence="4">The sequence shown here is derived from an EMBL/GenBank/DDBJ whole genome shotgun (WGS) entry which is preliminary data.</text>
</comment>
<feature type="domain" description="Alpha/beta hydrolase fold-3" evidence="3">
    <location>
        <begin position="126"/>
        <end position="332"/>
    </location>
</feature>
<dbReference type="RefSeq" id="WP_006974560.1">
    <property type="nucleotide sequence ID" value="NZ_ABCS01000068.1"/>
</dbReference>
<evidence type="ECO:0000313" key="4">
    <source>
        <dbReference type="EMBL" id="EDM76293.1"/>
    </source>
</evidence>
<evidence type="ECO:0000256" key="2">
    <source>
        <dbReference type="ARBA" id="ARBA00022801"/>
    </source>
</evidence>
<dbReference type="FunFam" id="3.40.50.1820:FF:000089">
    <property type="entry name" value="Alpha/beta hydrolase"/>
    <property type="match status" value="1"/>
</dbReference>
<evidence type="ECO:0000313" key="5">
    <source>
        <dbReference type="Proteomes" id="UP000005801"/>
    </source>
</evidence>
<dbReference type="OrthoDB" id="24847at2"/>
<dbReference type="GO" id="GO:0016787">
    <property type="term" value="F:hydrolase activity"/>
    <property type="evidence" value="ECO:0007669"/>
    <property type="project" value="UniProtKB-KW"/>
</dbReference>
<evidence type="ECO:0000256" key="1">
    <source>
        <dbReference type="ARBA" id="ARBA00010515"/>
    </source>
</evidence>
<dbReference type="Pfam" id="PF07859">
    <property type="entry name" value="Abhydrolase_3"/>
    <property type="match status" value="1"/>
</dbReference>
<dbReference type="InterPro" id="IPR029058">
    <property type="entry name" value="AB_hydrolase_fold"/>
</dbReference>
<keyword evidence="5" id="KW-1185">Reference proteome</keyword>
<dbReference type="InterPro" id="IPR002168">
    <property type="entry name" value="Lipase_GDXG_HIS_AS"/>
</dbReference>
<evidence type="ECO:0000259" key="3">
    <source>
        <dbReference type="Pfam" id="PF07859"/>
    </source>
</evidence>
<organism evidence="4 5">
    <name type="scientific">Plesiocystis pacifica SIR-1</name>
    <dbReference type="NCBI Taxonomy" id="391625"/>
    <lineage>
        <taxon>Bacteria</taxon>
        <taxon>Pseudomonadati</taxon>
        <taxon>Myxococcota</taxon>
        <taxon>Polyangia</taxon>
        <taxon>Nannocystales</taxon>
        <taxon>Nannocystaceae</taxon>
        <taxon>Plesiocystis</taxon>
    </lineage>
</organism>
<dbReference type="Proteomes" id="UP000005801">
    <property type="component" value="Unassembled WGS sequence"/>
</dbReference>
<dbReference type="InterPro" id="IPR050300">
    <property type="entry name" value="GDXG_lipolytic_enzyme"/>
</dbReference>
<dbReference type="STRING" id="391625.PPSIR1_07872"/>
<name>A6GCW9_9BACT</name>
<dbReference type="eggNOG" id="COG0657">
    <property type="taxonomic scope" value="Bacteria"/>
</dbReference>
<dbReference type="PANTHER" id="PTHR48081">
    <property type="entry name" value="AB HYDROLASE SUPERFAMILY PROTEIN C4A8.06C"/>
    <property type="match status" value="1"/>
</dbReference>
<accession>A6GCW9</accession>
<dbReference type="SUPFAM" id="SSF53474">
    <property type="entry name" value="alpha/beta-Hydrolases"/>
    <property type="match status" value="1"/>
</dbReference>
<gene>
    <name evidence="4" type="ORF">PPSIR1_07872</name>
</gene>
<dbReference type="PANTHER" id="PTHR48081:SF8">
    <property type="entry name" value="ALPHA_BETA HYDROLASE FOLD-3 DOMAIN-CONTAINING PROTEIN-RELATED"/>
    <property type="match status" value="1"/>
</dbReference>
<dbReference type="InterPro" id="IPR013094">
    <property type="entry name" value="AB_hydrolase_3"/>
</dbReference>
<protein>
    <submittedName>
        <fullName evidence="4">Esterase/lipase/thioesterase</fullName>
    </submittedName>
</protein>
<proteinExistence type="inferred from homology"/>
<dbReference type="AlphaFoldDB" id="A6GCW9"/>
<comment type="similarity">
    <text evidence="1">Belongs to the 'GDXG' lipolytic enzyme family.</text>
</comment>
<reference evidence="4 5" key="1">
    <citation type="submission" date="2007-06" db="EMBL/GenBank/DDBJ databases">
        <authorList>
            <person name="Shimkets L."/>
            <person name="Ferriera S."/>
            <person name="Johnson J."/>
            <person name="Kravitz S."/>
            <person name="Beeson K."/>
            <person name="Sutton G."/>
            <person name="Rogers Y.-H."/>
            <person name="Friedman R."/>
            <person name="Frazier M."/>
            <person name="Venter J.C."/>
        </authorList>
    </citation>
    <scope>NUCLEOTIDE SEQUENCE [LARGE SCALE GENOMIC DNA]</scope>
    <source>
        <strain evidence="4 5">SIR-1</strain>
    </source>
</reference>
<dbReference type="PROSITE" id="PS01173">
    <property type="entry name" value="LIPASE_GDXG_HIS"/>
    <property type="match status" value="1"/>
</dbReference>
<dbReference type="Gene3D" id="3.40.50.1820">
    <property type="entry name" value="alpha/beta hydrolase"/>
    <property type="match status" value="1"/>
</dbReference>
<keyword evidence="2" id="KW-0378">Hydrolase</keyword>
<sequence length="365" mass="39507">MPADDSSASPTLRLTRSAFDLPRATLRRLVGEPVFNHRGAQLEVSLQALLVASSAIGERKLANLTPELARSEMLRDTQLADLRPRAMAAVDPLEIPPPAGGKSVPVRVYRPRLESGPWRRELPPLLVYFHGGGYVTGSPDSHDGLCRTLAEVAGCVLASVDYRLAPEHPFPAAIDDGCAAFEHLRAQARELGVDPQRVAIGGDSAGGNLAALVCHRLRARDQPQPWLQCLLYPATDLRYGAPSHHEFAEGFMLSRDKLAWYNGLYLDTRERVHDPAASPLLAEDFSGLAPAIVRTAGFDPLRDEGLAYSRALAAAGVPVDHRCHERLIHGFYSMGGLISAAREAVLDLGDVLRDALHGQGVRVTP</sequence>